<dbReference type="InterPro" id="IPR001789">
    <property type="entry name" value="Sig_transdc_resp-reg_receiver"/>
</dbReference>
<dbReference type="EMBL" id="CP036340">
    <property type="protein sequence ID" value="QDT76341.1"/>
    <property type="molecule type" value="Genomic_DNA"/>
</dbReference>
<dbReference type="RefSeq" id="WP_145436578.1">
    <property type="nucleotide sequence ID" value="NZ_CP036340.1"/>
</dbReference>
<gene>
    <name evidence="4" type="primary">glnG</name>
    <name evidence="4" type="ORF">I41_55910</name>
</gene>
<dbReference type="Gene3D" id="3.40.50.2300">
    <property type="match status" value="1"/>
</dbReference>
<feature type="modified residue" description="4-aspartylphosphate" evidence="2">
    <location>
        <position position="62"/>
    </location>
</feature>
<dbReference type="CDD" id="cd00156">
    <property type="entry name" value="REC"/>
    <property type="match status" value="1"/>
</dbReference>
<dbReference type="Proteomes" id="UP000317909">
    <property type="component" value="Plasmid pI41_1"/>
</dbReference>
<dbReference type="AlphaFoldDB" id="A0A517U6S8"/>
<accession>A0A517U6S8</accession>
<proteinExistence type="predicted"/>
<feature type="domain" description="Response regulatory" evidence="3">
    <location>
        <begin position="10"/>
        <end position="127"/>
    </location>
</feature>
<evidence type="ECO:0000256" key="1">
    <source>
        <dbReference type="ARBA" id="ARBA00022553"/>
    </source>
</evidence>
<evidence type="ECO:0000313" key="4">
    <source>
        <dbReference type="EMBL" id="QDT76341.1"/>
    </source>
</evidence>
<dbReference type="SUPFAM" id="SSF52172">
    <property type="entry name" value="CheY-like"/>
    <property type="match status" value="1"/>
</dbReference>
<keyword evidence="4" id="KW-0614">Plasmid</keyword>
<evidence type="ECO:0000256" key="2">
    <source>
        <dbReference type="PROSITE-ProRule" id="PRU00169"/>
    </source>
</evidence>
<dbReference type="InterPro" id="IPR011006">
    <property type="entry name" value="CheY-like_superfamily"/>
</dbReference>
<sequence length="147" mass="16011">MVAVNNRKINVVFVEDDLAQANWVSRLLVGRLPEGVELLTFTDSSAASAHLGEEWVDVIITDLDMPKVDGLTLVRRAREFNPRVQAVILTAASTSAALVDAGDIGVADYLLKPVDIQTVAGLIEQAAERVDRWRRALLGTIALKRGH</sequence>
<keyword evidence="5" id="KW-1185">Reference proteome</keyword>
<dbReference type="PANTHER" id="PTHR44591:SF3">
    <property type="entry name" value="RESPONSE REGULATORY DOMAIN-CONTAINING PROTEIN"/>
    <property type="match status" value="1"/>
</dbReference>
<evidence type="ECO:0000313" key="5">
    <source>
        <dbReference type="Proteomes" id="UP000317909"/>
    </source>
</evidence>
<dbReference type="Pfam" id="PF00072">
    <property type="entry name" value="Response_reg"/>
    <property type="match status" value="1"/>
</dbReference>
<organism evidence="4 5">
    <name type="scientific">Lacipirellula limnantheis</name>
    <dbReference type="NCBI Taxonomy" id="2528024"/>
    <lineage>
        <taxon>Bacteria</taxon>
        <taxon>Pseudomonadati</taxon>
        <taxon>Planctomycetota</taxon>
        <taxon>Planctomycetia</taxon>
        <taxon>Pirellulales</taxon>
        <taxon>Lacipirellulaceae</taxon>
        <taxon>Lacipirellula</taxon>
    </lineage>
</organism>
<dbReference type="InterPro" id="IPR050595">
    <property type="entry name" value="Bact_response_regulator"/>
</dbReference>
<keyword evidence="1 2" id="KW-0597">Phosphoprotein</keyword>
<dbReference type="SMART" id="SM00448">
    <property type="entry name" value="REC"/>
    <property type="match status" value="1"/>
</dbReference>
<dbReference type="PANTHER" id="PTHR44591">
    <property type="entry name" value="STRESS RESPONSE REGULATOR PROTEIN 1"/>
    <property type="match status" value="1"/>
</dbReference>
<dbReference type="GO" id="GO:0000160">
    <property type="term" value="P:phosphorelay signal transduction system"/>
    <property type="evidence" value="ECO:0007669"/>
    <property type="project" value="InterPro"/>
</dbReference>
<dbReference type="OrthoDB" id="9813953at2"/>
<reference evidence="4 5" key="1">
    <citation type="submission" date="2019-02" db="EMBL/GenBank/DDBJ databases">
        <title>Deep-cultivation of Planctomycetes and their phenomic and genomic characterization uncovers novel biology.</title>
        <authorList>
            <person name="Wiegand S."/>
            <person name="Jogler M."/>
            <person name="Boedeker C."/>
            <person name="Pinto D."/>
            <person name="Vollmers J."/>
            <person name="Rivas-Marin E."/>
            <person name="Kohn T."/>
            <person name="Peeters S.H."/>
            <person name="Heuer A."/>
            <person name="Rast P."/>
            <person name="Oberbeckmann S."/>
            <person name="Bunk B."/>
            <person name="Jeske O."/>
            <person name="Meyerdierks A."/>
            <person name="Storesund J.E."/>
            <person name="Kallscheuer N."/>
            <person name="Luecker S."/>
            <person name="Lage O.M."/>
            <person name="Pohl T."/>
            <person name="Merkel B.J."/>
            <person name="Hornburger P."/>
            <person name="Mueller R.-W."/>
            <person name="Bruemmer F."/>
            <person name="Labrenz M."/>
            <person name="Spormann A.M."/>
            <person name="Op den Camp H."/>
            <person name="Overmann J."/>
            <person name="Amann R."/>
            <person name="Jetten M.S.M."/>
            <person name="Mascher T."/>
            <person name="Medema M.H."/>
            <person name="Devos D.P."/>
            <person name="Kaster A.-K."/>
            <person name="Ovreas L."/>
            <person name="Rohde M."/>
            <person name="Galperin M.Y."/>
            <person name="Jogler C."/>
        </authorList>
    </citation>
    <scope>NUCLEOTIDE SEQUENCE [LARGE SCALE GENOMIC DNA]</scope>
    <source>
        <strain evidence="4 5">I41</strain>
        <plasmid evidence="5">pi41_1</plasmid>
    </source>
</reference>
<dbReference type="PROSITE" id="PS50110">
    <property type="entry name" value="RESPONSE_REGULATORY"/>
    <property type="match status" value="1"/>
</dbReference>
<protein>
    <submittedName>
        <fullName evidence="4">Nitrogen regulation protein NR(I)</fullName>
    </submittedName>
</protein>
<geneLocation type="plasmid" evidence="5">
    <name>pi41_1</name>
</geneLocation>
<dbReference type="KEGG" id="llh:I41_55910"/>
<name>A0A517U6S8_9BACT</name>
<evidence type="ECO:0000259" key="3">
    <source>
        <dbReference type="PROSITE" id="PS50110"/>
    </source>
</evidence>